<dbReference type="InterPro" id="IPR011006">
    <property type="entry name" value="CheY-like_superfamily"/>
</dbReference>
<dbReference type="RefSeq" id="WP_074769463.1">
    <property type="nucleotide sequence ID" value="NZ_FNWO01000012.1"/>
</dbReference>
<dbReference type="Gene3D" id="3.30.450.20">
    <property type="entry name" value="PAS domain"/>
    <property type="match status" value="3"/>
</dbReference>
<feature type="transmembrane region" description="Helical" evidence="5">
    <location>
        <begin position="271"/>
        <end position="294"/>
    </location>
</feature>
<dbReference type="PROSITE" id="PS50110">
    <property type="entry name" value="RESPONSE_REGULATORY"/>
    <property type="match status" value="1"/>
</dbReference>
<evidence type="ECO:0000256" key="1">
    <source>
        <dbReference type="ARBA" id="ARBA00000085"/>
    </source>
</evidence>
<dbReference type="InterPro" id="IPR001789">
    <property type="entry name" value="Sig_transdc_resp-reg_receiver"/>
</dbReference>
<dbReference type="PANTHER" id="PTHR43065">
    <property type="entry name" value="SENSOR HISTIDINE KINASE"/>
    <property type="match status" value="1"/>
</dbReference>
<feature type="modified residue" description="4-aspartylphosphate" evidence="4">
    <location>
        <position position="821"/>
    </location>
</feature>
<gene>
    <name evidence="8" type="ORF">SAMN04244559_02707</name>
</gene>
<dbReference type="InterPro" id="IPR004358">
    <property type="entry name" value="Sig_transdc_His_kin-like_C"/>
</dbReference>
<dbReference type="Pfam" id="PF00072">
    <property type="entry name" value="Response_reg"/>
    <property type="match status" value="1"/>
</dbReference>
<comment type="catalytic activity">
    <reaction evidence="1">
        <text>ATP + protein L-histidine = ADP + protein N-phospho-L-histidine.</text>
        <dbReference type="EC" id="2.7.13.3"/>
    </reaction>
</comment>
<dbReference type="OrthoDB" id="9796100at2"/>
<evidence type="ECO:0000256" key="4">
    <source>
        <dbReference type="PROSITE-ProRule" id="PRU00169"/>
    </source>
</evidence>
<dbReference type="EC" id="2.7.13.3" evidence="2"/>
<dbReference type="Gene3D" id="3.40.50.2300">
    <property type="match status" value="1"/>
</dbReference>
<evidence type="ECO:0000313" key="8">
    <source>
        <dbReference type="EMBL" id="SEH51285.1"/>
    </source>
</evidence>
<evidence type="ECO:0000256" key="2">
    <source>
        <dbReference type="ARBA" id="ARBA00012438"/>
    </source>
</evidence>
<dbReference type="InterPro" id="IPR003594">
    <property type="entry name" value="HATPase_dom"/>
</dbReference>
<dbReference type="Gene3D" id="3.30.565.10">
    <property type="entry name" value="Histidine kinase-like ATPase, C-terminal domain"/>
    <property type="match status" value="1"/>
</dbReference>
<dbReference type="InterPro" id="IPR036890">
    <property type="entry name" value="HATPase_C_sf"/>
</dbReference>
<keyword evidence="5" id="KW-0472">Membrane</keyword>
<evidence type="ECO:0000256" key="5">
    <source>
        <dbReference type="SAM" id="Phobius"/>
    </source>
</evidence>
<dbReference type="Pfam" id="PF00512">
    <property type="entry name" value="HisKA"/>
    <property type="match status" value="1"/>
</dbReference>
<feature type="domain" description="Response regulatory" evidence="7">
    <location>
        <begin position="770"/>
        <end position="884"/>
    </location>
</feature>
<evidence type="ECO:0000313" key="9">
    <source>
        <dbReference type="Proteomes" id="UP000182983"/>
    </source>
</evidence>
<dbReference type="PRINTS" id="PR00344">
    <property type="entry name" value="BCTRLSENSOR"/>
</dbReference>
<name>A0A1H6IXL3_MAGFU</name>
<dbReference type="Pfam" id="PF02518">
    <property type="entry name" value="HATPase_c"/>
    <property type="match status" value="1"/>
</dbReference>
<keyword evidence="8" id="KW-0808">Transferase</keyword>
<accession>A0A1H6IXL3</accession>
<proteinExistence type="predicted"/>
<dbReference type="Proteomes" id="UP000182983">
    <property type="component" value="Unassembled WGS sequence"/>
</dbReference>
<keyword evidence="9" id="KW-1185">Reference proteome</keyword>
<sequence length="886" mass="97253">MRDIRLKTLLFFQLVSFSVVPILVIALVFRFVVYPAIERDNGDHLRSIAISVRDQTAQYLRLNRDSLALVRNQIVGQAEGHATPLLDVLVQTVDSLDLVYLVGPDNLVSEIGLPPARRPFRADYLDIEANTGALVKRVRASGQEEWSETYLSLTNGEMTVALAIPVDERVLVAELSLSRLTDFLRRLSAADDILPMVIDERGGLIAHTIQDTPINTVNIDFLHHGDNSKDSAKEFHFGHHCLVGYEVDMPDSKWIVVIAQTVSSFREVIDYIYISLVYGLISSFLFSALSAIFLSRRFGVGFNALAEHAEAIAAGVYDHMPPRTRVREINRISVKLKDLGAAVRERESNLKREVETNARILAAIDLARDLISVSDRERRLVHTNRTALRSLGIPGVTLEGLLGRNWRDFQGEAFSTAILDLFDQVDRVGNSEGELEWVRPDNGRILHFLCRMSSLPDGGYIHVWTDITEKIRLESDRRRTEQRAAQASKMEALGHLAGGIAHDFNNLLGAMLGFAQFLVQDTPPGSQLRHFANRIVTAGNRGKSLIQQILTFSRRGVFEPVAVPLEDAIGETCDLLRAILPSSTQLILRFPPHPVAVRADKGQLSQVLINLCINANDAMLGEAGAITIEVAALDRTRPELARLSAPAAGPSSGAVEFWGGEPGESWIVTGTLPETATVLIRVSDEGTGIPPDILGHLFDPFFTTKETGRGTGLGLAVVHSIICEHGGGVVVHSRQGQGTRFEVILPEADLADLVADRAAPSSAPNPDKATILIVDDDPDFCHMLEMALSRVGHDVVSTNDPQQALAAIVEEPGQWDLLITDQTMPTLKGTDLIRQAKALRPDLRCIICSGYSSQMSEREATLAGAVLNKPVDLDELHRIVQSLLKL</sequence>
<dbReference type="EMBL" id="FNWO01000012">
    <property type="protein sequence ID" value="SEH51285.1"/>
    <property type="molecule type" value="Genomic_DNA"/>
</dbReference>
<dbReference type="AlphaFoldDB" id="A0A1H6IXL3"/>
<reference evidence="9" key="1">
    <citation type="submission" date="2016-10" db="EMBL/GenBank/DDBJ databases">
        <authorList>
            <person name="Varghese N."/>
            <person name="Submissions S."/>
        </authorList>
    </citation>
    <scope>NUCLEOTIDE SEQUENCE [LARGE SCALE GENOMIC DNA]</scope>
    <source>
        <strain evidence="9">DSM 13234</strain>
    </source>
</reference>
<dbReference type="GO" id="GO:0000155">
    <property type="term" value="F:phosphorelay sensor kinase activity"/>
    <property type="evidence" value="ECO:0007669"/>
    <property type="project" value="InterPro"/>
</dbReference>
<keyword evidence="5" id="KW-1133">Transmembrane helix</keyword>
<dbReference type="SUPFAM" id="SSF55785">
    <property type="entry name" value="PYP-like sensor domain (PAS domain)"/>
    <property type="match status" value="1"/>
</dbReference>
<dbReference type="SMART" id="SM00448">
    <property type="entry name" value="REC"/>
    <property type="match status" value="1"/>
</dbReference>
<evidence type="ECO:0000259" key="6">
    <source>
        <dbReference type="PROSITE" id="PS50109"/>
    </source>
</evidence>
<dbReference type="SUPFAM" id="SSF55874">
    <property type="entry name" value="ATPase domain of HSP90 chaperone/DNA topoisomerase II/histidine kinase"/>
    <property type="match status" value="1"/>
</dbReference>
<organism evidence="8 9">
    <name type="scientific">Magnetospirillum fulvum</name>
    <name type="common">Rhodospirillum fulvum</name>
    <dbReference type="NCBI Taxonomy" id="1082"/>
    <lineage>
        <taxon>Bacteria</taxon>
        <taxon>Pseudomonadati</taxon>
        <taxon>Pseudomonadota</taxon>
        <taxon>Alphaproteobacteria</taxon>
        <taxon>Rhodospirillales</taxon>
        <taxon>Rhodospirillaceae</taxon>
        <taxon>Magnetospirillum</taxon>
    </lineage>
</organism>
<dbReference type="PROSITE" id="PS50109">
    <property type="entry name" value="HIS_KIN"/>
    <property type="match status" value="1"/>
</dbReference>
<dbReference type="InterPro" id="IPR005467">
    <property type="entry name" value="His_kinase_dom"/>
</dbReference>
<evidence type="ECO:0000256" key="3">
    <source>
        <dbReference type="ARBA" id="ARBA00022553"/>
    </source>
</evidence>
<dbReference type="InterPro" id="IPR036097">
    <property type="entry name" value="HisK_dim/P_sf"/>
</dbReference>
<keyword evidence="5" id="KW-0812">Transmembrane</keyword>
<protein>
    <recommendedName>
        <fullName evidence="2">histidine kinase</fullName>
        <ecNumber evidence="2">2.7.13.3</ecNumber>
    </recommendedName>
</protein>
<dbReference type="InterPro" id="IPR035965">
    <property type="entry name" value="PAS-like_dom_sf"/>
</dbReference>
<dbReference type="SMART" id="SM00387">
    <property type="entry name" value="HATPase_c"/>
    <property type="match status" value="1"/>
</dbReference>
<dbReference type="InterPro" id="IPR003661">
    <property type="entry name" value="HisK_dim/P_dom"/>
</dbReference>
<feature type="transmembrane region" description="Helical" evidence="5">
    <location>
        <begin position="9"/>
        <end position="33"/>
    </location>
</feature>
<dbReference type="Gene3D" id="1.10.287.130">
    <property type="match status" value="1"/>
</dbReference>
<keyword evidence="8" id="KW-0418">Kinase</keyword>
<dbReference type="SUPFAM" id="SSF52172">
    <property type="entry name" value="CheY-like"/>
    <property type="match status" value="1"/>
</dbReference>
<evidence type="ECO:0000259" key="7">
    <source>
        <dbReference type="PROSITE" id="PS50110"/>
    </source>
</evidence>
<dbReference type="SMART" id="SM00388">
    <property type="entry name" value="HisKA"/>
    <property type="match status" value="1"/>
</dbReference>
<keyword evidence="3 4" id="KW-0597">Phosphoprotein</keyword>
<dbReference type="SUPFAM" id="SSF47384">
    <property type="entry name" value="Homodimeric domain of signal transducing histidine kinase"/>
    <property type="match status" value="1"/>
</dbReference>
<feature type="domain" description="Histidine kinase" evidence="6">
    <location>
        <begin position="499"/>
        <end position="749"/>
    </location>
</feature>
<dbReference type="PANTHER" id="PTHR43065:SF42">
    <property type="entry name" value="TWO-COMPONENT SENSOR PPRA"/>
    <property type="match status" value="1"/>
</dbReference>